<keyword evidence="3" id="KW-0732">Signal</keyword>
<feature type="coiled-coil region" evidence="1">
    <location>
        <begin position="227"/>
        <end position="268"/>
    </location>
</feature>
<feature type="region of interest" description="Disordered" evidence="2">
    <location>
        <begin position="41"/>
        <end position="64"/>
    </location>
</feature>
<sequence length="639" mass="70518">MTIFLLRLCFLSACSNILLNENQLNLLRAYIATRRVLPTPFKSRSRRSNSAPSSPPGKGKRRRASSLAFNPEFLHHVSQSFARSRAAYRRPRAKIENERGAGEALFAPMIMEDPPCLGPSATITEASKIGKPERLSTAASEAITTPVARSRVSSGCTEEELEIRSVRSCRSNSSTAHHRLSLTLPIPIALPTASPTRPTLASSAAPTPADTPLVQSPTDSGGFITAIAAQERRVLELREELQRAEKDLQRLKRQFEHHEAHKKRQEARASRPLRIVTPTSLNNALLMEKEDASARRNAEVERRKALLAGQQSAPGTPGTPGTPGQSRRRVFPGGHTRQLSLLSPTKSDNGGDFRVHEDPLVDDLKTSSKELDEQFANIVRYAPITPAQLSKRASWAPRTVHQQAASGVKQIAEDFRTGLWTFVEDLRQATVGDEPIHGGAQLRRGFEGNGRHKRQSSNLGTSTSISDEHFDQETIRASAHSTRTHVARAFEDVGTPSPASRFTNPLEDEASSGNRHQRTLSKNDKHAKRFSWTPLSMDSLDDADWLNWESPSITANKSPRWSGSTVTGDTIPEKLDENEPLKQSEPRKLEELPWPALNRLTPSKLKEQAAGYLKELERSLTPPGAAVSTRVDEQTLISM</sequence>
<evidence type="ECO:0000256" key="3">
    <source>
        <dbReference type="SAM" id="SignalP"/>
    </source>
</evidence>
<dbReference type="Pfam" id="PF13257">
    <property type="entry name" value="DUF4048"/>
    <property type="match status" value="1"/>
</dbReference>
<feature type="compositionally biased region" description="Basic and acidic residues" evidence="2">
    <location>
        <begin position="571"/>
        <end position="585"/>
    </location>
</feature>
<feature type="compositionally biased region" description="Low complexity" evidence="2">
    <location>
        <begin position="195"/>
        <end position="213"/>
    </location>
</feature>
<dbReference type="AlphaFoldDB" id="A0A4P7N3J1"/>
<feature type="region of interest" description="Disordered" evidence="2">
    <location>
        <begin position="435"/>
        <end position="465"/>
    </location>
</feature>
<feature type="signal peptide" evidence="3">
    <location>
        <begin position="1"/>
        <end position="15"/>
    </location>
</feature>
<feature type="compositionally biased region" description="Polar residues" evidence="2">
    <location>
        <begin position="552"/>
        <end position="568"/>
    </location>
</feature>
<organism evidence="4 5">
    <name type="scientific">Pyricularia oryzae</name>
    <name type="common">Rice blast fungus</name>
    <name type="synonym">Magnaporthe oryzae</name>
    <dbReference type="NCBI Taxonomy" id="318829"/>
    <lineage>
        <taxon>Eukaryota</taxon>
        <taxon>Fungi</taxon>
        <taxon>Dikarya</taxon>
        <taxon>Ascomycota</taxon>
        <taxon>Pezizomycotina</taxon>
        <taxon>Sordariomycetes</taxon>
        <taxon>Sordariomycetidae</taxon>
        <taxon>Magnaporthales</taxon>
        <taxon>Pyriculariaceae</taxon>
        <taxon>Pyricularia</taxon>
    </lineage>
</organism>
<dbReference type="InterPro" id="IPR025122">
    <property type="entry name" value="DUF4048"/>
</dbReference>
<feature type="compositionally biased region" description="Basic residues" evidence="2">
    <location>
        <begin position="515"/>
        <end position="526"/>
    </location>
</feature>
<feature type="region of interest" description="Disordered" evidence="2">
    <location>
        <begin position="306"/>
        <end position="355"/>
    </location>
</feature>
<gene>
    <name evidence="4" type="ORF">PoMZ_01831</name>
</gene>
<protein>
    <submittedName>
        <fullName evidence="4">Uncharacterized protein</fullName>
    </submittedName>
</protein>
<feature type="chain" id="PRO_5043714076" evidence="3">
    <location>
        <begin position="16"/>
        <end position="639"/>
    </location>
</feature>
<evidence type="ECO:0000313" key="4">
    <source>
        <dbReference type="EMBL" id="QBZ56913.1"/>
    </source>
</evidence>
<proteinExistence type="predicted"/>
<keyword evidence="1" id="KW-0175">Coiled coil</keyword>
<feature type="region of interest" description="Disordered" evidence="2">
    <location>
        <begin position="195"/>
        <end position="218"/>
    </location>
</feature>
<feature type="region of interest" description="Disordered" evidence="2">
    <location>
        <begin position="552"/>
        <end position="585"/>
    </location>
</feature>
<evidence type="ECO:0000256" key="1">
    <source>
        <dbReference type="SAM" id="Coils"/>
    </source>
</evidence>
<reference evidence="4 5" key="1">
    <citation type="journal article" date="2019" name="Mol. Biol. Evol.">
        <title>Blast fungal genomes show frequent chromosomal changes, gene gains and losses, and effector gene turnover.</title>
        <authorList>
            <person name="Gomez Luciano L.B."/>
            <person name="Jason Tsai I."/>
            <person name="Chuma I."/>
            <person name="Tosa Y."/>
            <person name="Chen Y.H."/>
            <person name="Li J.Y."/>
            <person name="Li M.Y."/>
            <person name="Jade Lu M.Y."/>
            <person name="Nakayashiki H."/>
            <person name="Li W.H."/>
        </authorList>
    </citation>
    <scope>NUCLEOTIDE SEQUENCE [LARGE SCALE GENOMIC DNA]</scope>
    <source>
        <strain evidence="4">MZ5-1-6</strain>
    </source>
</reference>
<feature type="region of interest" description="Disordered" evidence="2">
    <location>
        <begin position="488"/>
        <end position="526"/>
    </location>
</feature>
<accession>A0A4P7N3J1</accession>
<feature type="compositionally biased region" description="Polar residues" evidence="2">
    <location>
        <begin position="456"/>
        <end position="465"/>
    </location>
</feature>
<feature type="compositionally biased region" description="Polar residues" evidence="2">
    <location>
        <begin position="337"/>
        <end position="348"/>
    </location>
</feature>
<dbReference type="Proteomes" id="UP000294847">
    <property type="component" value="Chromosome 2"/>
</dbReference>
<name>A0A4P7N3J1_PYROR</name>
<dbReference type="EMBL" id="CP034205">
    <property type="protein sequence ID" value="QBZ56913.1"/>
    <property type="molecule type" value="Genomic_DNA"/>
</dbReference>
<evidence type="ECO:0000256" key="2">
    <source>
        <dbReference type="SAM" id="MobiDB-lite"/>
    </source>
</evidence>
<evidence type="ECO:0000313" key="5">
    <source>
        <dbReference type="Proteomes" id="UP000294847"/>
    </source>
</evidence>